<dbReference type="RefSeq" id="WP_106122428.1">
    <property type="nucleotide sequence ID" value="NZ_PVTY01000005.1"/>
</dbReference>
<protein>
    <submittedName>
        <fullName evidence="1">Uncharacterized protein</fullName>
    </submittedName>
</protein>
<sequence>MIFSRAAHQLEEAAQHYDQAAIRLDAVAERGEDCVRAVFAAREQVAWQSPAGQAFTAVTFHQVQEARRRQSRVSEMSASARSIADDLREQAHLAQVLAAALEVALAAGAGGAGGVGAAVDGVIEGSAAASGQALVQRAREATDSAEGFLRFIQSQGGLPLGRLADGPR</sequence>
<evidence type="ECO:0000313" key="2">
    <source>
        <dbReference type="Proteomes" id="UP000238217"/>
    </source>
</evidence>
<dbReference type="EMBL" id="PVTY01000005">
    <property type="protein sequence ID" value="PRZ17537.1"/>
    <property type="molecule type" value="Genomic_DNA"/>
</dbReference>
<dbReference type="OrthoDB" id="4965326at2"/>
<accession>A0A2T0YQ47</accession>
<keyword evidence="2" id="KW-1185">Reference proteome</keyword>
<dbReference type="AlphaFoldDB" id="A0A2T0YQ47"/>
<dbReference type="Proteomes" id="UP000238217">
    <property type="component" value="Unassembled WGS sequence"/>
</dbReference>
<organism evidence="1 2">
    <name type="scientific">Nesterenkonia sandarakina</name>
    <dbReference type="NCBI Taxonomy" id="272918"/>
    <lineage>
        <taxon>Bacteria</taxon>
        <taxon>Bacillati</taxon>
        <taxon>Actinomycetota</taxon>
        <taxon>Actinomycetes</taxon>
        <taxon>Micrococcales</taxon>
        <taxon>Micrococcaceae</taxon>
        <taxon>Nesterenkonia</taxon>
    </lineage>
</organism>
<comment type="caution">
    <text evidence="1">The sequence shown here is derived from an EMBL/GenBank/DDBJ whole genome shotgun (WGS) entry which is preliminary data.</text>
</comment>
<name>A0A2T0YQ47_9MICC</name>
<reference evidence="1 2" key="1">
    <citation type="submission" date="2018-03" db="EMBL/GenBank/DDBJ databases">
        <title>Comparative analysis of microorganisms from saline springs in Andes Mountain Range, Colombia.</title>
        <authorList>
            <person name="Rubin E."/>
        </authorList>
    </citation>
    <scope>NUCLEOTIDE SEQUENCE [LARGE SCALE GENOMIC DNA]</scope>
    <source>
        <strain evidence="1 2">CG 35</strain>
    </source>
</reference>
<gene>
    <name evidence="1" type="ORF">BCL67_10583</name>
</gene>
<evidence type="ECO:0000313" key="1">
    <source>
        <dbReference type="EMBL" id="PRZ17537.1"/>
    </source>
</evidence>
<proteinExistence type="predicted"/>